<evidence type="ECO:0000256" key="1">
    <source>
        <dbReference type="SAM" id="MobiDB-lite"/>
    </source>
</evidence>
<dbReference type="RefSeq" id="XP_024577058.1">
    <property type="nucleotide sequence ID" value="XM_024726375.1"/>
</dbReference>
<dbReference type="OMA" id="AWNTAPV"/>
<evidence type="ECO:0000313" key="2">
    <source>
        <dbReference type="EMBL" id="CEG40689.1"/>
    </source>
</evidence>
<evidence type="ECO:0000313" key="3">
    <source>
        <dbReference type="Proteomes" id="UP000054928"/>
    </source>
</evidence>
<organism evidence="2 3">
    <name type="scientific">Plasmopara halstedii</name>
    <name type="common">Downy mildew of sunflower</name>
    <dbReference type="NCBI Taxonomy" id="4781"/>
    <lineage>
        <taxon>Eukaryota</taxon>
        <taxon>Sar</taxon>
        <taxon>Stramenopiles</taxon>
        <taxon>Oomycota</taxon>
        <taxon>Peronosporomycetes</taxon>
        <taxon>Peronosporales</taxon>
        <taxon>Peronosporaceae</taxon>
        <taxon>Plasmopara</taxon>
    </lineage>
</organism>
<feature type="compositionally biased region" description="Polar residues" evidence="1">
    <location>
        <begin position="1"/>
        <end position="13"/>
    </location>
</feature>
<keyword evidence="3" id="KW-1185">Reference proteome</keyword>
<dbReference type="OrthoDB" id="129473at2759"/>
<dbReference type="GeneID" id="36405929"/>
<feature type="compositionally biased region" description="Polar residues" evidence="1">
    <location>
        <begin position="21"/>
        <end position="36"/>
    </location>
</feature>
<feature type="region of interest" description="Disordered" evidence="1">
    <location>
        <begin position="1"/>
        <end position="45"/>
    </location>
</feature>
<proteinExistence type="predicted"/>
<reference evidence="3" key="1">
    <citation type="submission" date="2014-09" db="EMBL/GenBank/DDBJ databases">
        <authorList>
            <person name="Sharma Rahul"/>
            <person name="Thines Marco"/>
        </authorList>
    </citation>
    <scope>NUCLEOTIDE SEQUENCE [LARGE SCALE GENOMIC DNA]</scope>
</reference>
<dbReference type="Proteomes" id="UP000054928">
    <property type="component" value="Unassembled WGS sequence"/>
</dbReference>
<dbReference type="EMBL" id="CCYD01000523">
    <property type="protein sequence ID" value="CEG40689.1"/>
    <property type="molecule type" value="Genomic_DNA"/>
</dbReference>
<name>A0A0P1AIW8_PLAHL</name>
<accession>A0A0P1AIW8</accession>
<protein>
    <submittedName>
        <fullName evidence="2">Uncharacterized protein</fullName>
    </submittedName>
</protein>
<dbReference type="AlphaFoldDB" id="A0A0P1AIW8"/>
<sequence>MESDGTSATSPETASPWAVSPFQTKNPFKSCNTSSPPAELEPEPDIARSAVMNDLPKLDLLAVSSNKQGESATTSVWTTSPVTQLESTVQEFAWTLGTTEQVQEVAKKIAGTNIIKAEDVAVPFKQDYSSQNTVLQVEEKTKFAWTTSPCTTSPRSEEVSASAWMVPVETNAQDFLVMEDALAGNLAKEEFVVEILDDKVDEPAAAVVKEVASANKMKNGSAAILNGWSAGSMQYDELLDGWNSASEKQNVALPDVVEEVAGKSELKENDPALTNEEVKLTGIHNQEILSVSPWTAAPVHDTVDIVTPVRIKSARAVSEVASLETSHASVVKEKPIIKEVQSISAWNSEPTVKVVEEAGPDKVMKTSKRVDNITEPVAKFADAHAADDEKERNVLPTRNVTPNQEKAKLIVDKVKKSIEPLNDVAANPVRNTESVNQNGVVKKEESVMQTQALYKAEKKGVSLEAVTASDNIDRKATANVFKGVAIYTTGSTVKDSKVSRVGAIASSTDAPGTCGACGVASCSIM</sequence>